<protein>
    <submittedName>
        <fullName evidence="1">Uncharacterized protein</fullName>
    </submittedName>
</protein>
<dbReference type="EMBL" id="BAAAFA010000001">
    <property type="protein sequence ID" value="GAA0811249.1"/>
    <property type="molecule type" value="Genomic_DNA"/>
</dbReference>
<comment type="caution">
    <text evidence="1">The sequence shown here is derived from an EMBL/GenBank/DDBJ whole genome shotgun (WGS) entry which is preliminary data.</text>
</comment>
<sequence>MRQTYWSNNNAITIFVLPSQHQLHRSFSKERLAIYPYQLERIWNKLTYSGLGVAPTVVDTPEALIQAVLNTPGAIGYASKDDLILFASAHSLDTKENALQGDTTEKAKPTDGYNNQGVVHVINIID</sequence>
<organism evidence="1 2">
    <name type="scientific">Colwellia asteriadis</name>
    <dbReference type="NCBI Taxonomy" id="517723"/>
    <lineage>
        <taxon>Bacteria</taxon>
        <taxon>Pseudomonadati</taxon>
        <taxon>Pseudomonadota</taxon>
        <taxon>Gammaproteobacteria</taxon>
        <taxon>Alteromonadales</taxon>
        <taxon>Colwelliaceae</taxon>
        <taxon>Colwellia</taxon>
    </lineage>
</organism>
<evidence type="ECO:0000313" key="1">
    <source>
        <dbReference type="EMBL" id="GAA0811249.1"/>
    </source>
</evidence>
<gene>
    <name evidence="1" type="ORF">GCM10009111_03500</name>
</gene>
<proteinExistence type="predicted"/>
<evidence type="ECO:0000313" key="2">
    <source>
        <dbReference type="Proteomes" id="UP001500021"/>
    </source>
</evidence>
<name>A0ABP3WGK2_9GAMM</name>
<dbReference type="Proteomes" id="UP001500021">
    <property type="component" value="Unassembled WGS sequence"/>
</dbReference>
<reference evidence="2" key="1">
    <citation type="journal article" date="2019" name="Int. J. Syst. Evol. Microbiol.">
        <title>The Global Catalogue of Microorganisms (GCM) 10K type strain sequencing project: providing services to taxonomists for standard genome sequencing and annotation.</title>
        <authorList>
            <consortium name="The Broad Institute Genomics Platform"/>
            <consortium name="The Broad Institute Genome Sequencing Center for Infectious Disease"/>
            <person name="Wu L."/>
            <person name="Ma J."/>
        </authorList>
    </citation>
    <scope>NUCLEOTIDE SEQUENCE [LARGE SCALE GENOMIC DNA]</scope>
    <source>
        <strain evidence="2">JCM 15608</strain>
    </source>
</reference>
<keyword evidence="2" id="KW-1185">Reference proteome</keyword>
<dbReference type="SUPFAM" id="SSF53850">
    <property type="entry name" value="Periplasmic binding protein-like II"/>
    <property type="match status" value="1"/>
</dbReference>
<accession>A0ABP3WGK2</accession>